<proteinExistence type="inferred from homology"/>
<dbReference type="Pfam" id="PF04676">
    <property type="entry name" value="CwfJ_C_2"/>
    <property type="match status" value="1"/>
</dbReference>
<feature type="region of interest" description="Disordered" evidence="5">
    <location>
        <begin position="44"/>
        <end position="83"/>
    </location>
</feature>
<dbReference type="CDD" id="cd02968">
    <property type="entry name" value="SCO"/>
    <property type="match status" value="1"/>
</dbReference>
<feature type="binding site" evidence="3">
    <location>
        <position position="265"/>
    </location>
    <ligand>
        <name>Cu cation</name>
        <dbReference type="ChEBI" id="CHEBI:23378"/>
    </ligand>
</feature>
<dbReference type="GO" id="GO:0000398">
    <property type="term" value="P:mRNA splicing, via spliceosome"/>
    <property type="evidence" value="ECO:0007669"/>
    <property type="project" value="TreeGrafter"/>
</dbReference>
<dbReference type="Proteomes" id="UP001139887">
    <property type="component" value="Unassembled WGS sequence"/>
</dbReference>
<dbReference type="InterPro" id="IPR006767">
    <property type="entry name" value="Cwf19-like_C_dom-2"/>
</dbReference>
<dbReference type="GO" id="GO:0005507">
    <property type="term" value="F:copper ion binding"/>
    <property type="evidence" value="ECO:0007669"/>
    <property type="project" value="UniProtKB-ARBA"/>
</dbReference>
<evidence type="ECO:0000259" key="7">
    <source>
        <dbReference type="Pfam" id="PF04677"/>
    </source>
</evidence>
<dbReference type="EMBL" id="JANBUW010000014">
    <property type="protein sequence ID" value="KAJ2851332.1"/>
    <property type="molecule type" value="Genomic_DNA"/>
</dbReference>
<comment type="similarity">
    <text evidence="1">Belongs to the CWF19 family.</text>
</comment>
<feature type="domain" description="Cwf19-like protein C-terminal" evidence="6">
    <location>
        <begin position="578"/>
        <end position="704"/>
    </location>
</feature>
<evidence type="ECO:0000256" key="3">
    <source>
        <dbReference type="PIRSR" id="PIRSR603782-1"/>
    </source>
</evidence>
<dbReference type="GO" id="GO:0071014">
    <property type="term" value="C:post-mRNA release spliceosomal complex"/>
    <property type="evidence" value="ECO:0007669"/>
    <property type="project" value="TreeGrafter"/>
</dbReference>
<sequence length="711" mass="81005">MRAFGTLLRGSKQVHKGIAQSLYSCRTSYAGISNSTRWTTLNKAYSTESSPKDDSKTEKPKEDKAKIDNERFPSRTFGGPEPKKERLFPESGPLSIPGISLFVLTAAGIFYYFTTEKERMSRERKEKLQKVEYTGKPEVGGAYELTDQDGKRVTDKTFHGKFHLVYFGFCHCPDICPDELDKIGDALDILDADASTKDTVQPVFITCDPQRDSPEAIKEYLKQFHPKFVGLTGTIDEVRTACKAYRVYFSKPPKVTDNQDYLVDHSIFSYLMDPDGGFVDVYGKDKDAKFMAEDIANRIEQFKNAARLTKSPDLAKLEKQLEAAMNGENSKPHDSKQNKVVVLPQVDSHGRRISTCNETRERQREAPDELTIQQMARIEKETEGDDTTDRELAAQIVRDSGFSNDLEYMDDNVERLSKRRQEKSSEQRKQAAIQDYKKMEAALDSCDMCFKQTENPDGSTLLKPPSYPMIALGNRVCLMLPNREPMNDGHCIIAPIEHVAGSSLKCDDDMWDEITNFMKCLMHMFAARQKGVVFLETVLSVQPSKAGHCAIECIPMPLSKAQDMPGYFTESLVSSDDEWSQHRKIIDTTVKTAPVAPKDSDLHEQDTNHLQARQAIRRGGFRNRMTAKMPYFHVWFDPYGGMGHVIENSEKFPPWFGREVVAGVLDLPPAVYRRPRRLKESHDQRCDRADEWKKQFGWSKFDWTKMLEAQQ</sequence>
<dbReference type="PANTHER" id="PTHR12072:SF5">
    <property type="entry name" value="CWF19-LIKE PROTEIN 2"/>
    <property type="match status" value="1"/>
</dbReference>
<evidence type="ECO:0000256" key="2">
    <source>
        <dbReference type="ARBA" id="ARBA00010996"/>
    </source>
</evidence>
<evidence type="ECO:0000256" key="1">
    <source>
        <dbReference type="ARBA" id="ARBA00006795"/>
    </source>
</evidence>
<protein>
    <submittedName>
        <fullName evidence="8">Pre-mRNA-splicing factor cwf19</fullName>
    </submittedName>
</protein>
<keyword evidence="4" id="KW-1015">Disulfide bond</keyword>
<dbReference type="AlphaFoldDB" id="A0A9W8IC55"/>
<dbReference type="InterPro" id="IPR040194">
    <property type="entry name" value="Cwf19-like"/>
</dbReference>
<dbReference type="OrthoDB" id="2113965at2759"/>
<evidence type="ECO:0000259" key="6">
    <source>
        <dbReference type="Pfam" id="PF04676"/>
    </source>
</evidence>
<name>A0A9W8IC55_9FUNG</name>
<dbReference type="Pfam" id="PF02630">
    <property type="entry name" value="SCO1-SenC"/>
    <property type="match status" value="1"/>
</dbReference>
<evidence type="ECO:0000256" key="4">
    <source>
        <dbReference type="PIRSR" id="PIRSR603782-2"/>
    </source>
</evidence>
<dbReference type="InterPro" id="IPR036249">
    <property type="entry name" value="Thioredoxin-like_sf"/>
</dbReference>
<organism evidence="8 9">
    <name type="scientific">Coemansia brasiliensis</name>
    <dbReference type="NCBI Taxonomy" id="2650707"/>
    <lineage>
        <taxon>Eukaryota</taxon>
        <taxon>Fungi</taxon>
        <taxon>Fungi incertae sedis</taxon>
        <taxon>Zoopagomycota</taxon>
        <taxon>Kickxellomycotina</taxon>
        <taxon>Kickxellomycetes</taxon>
        <taxon>Kickxellales</taxon>
        <taxon>Kickxellaceae</taxon>
        <taxon>Coemansia</taxon>
    </lineage>
</organism>
<comment type="similarity">
    <text evidence="2">Belongs to the SCO1/2 family.</text>
</comment>
<dbReference type="Gene3D" id="3.40.30.10">
    <property type="entry name" value="Glutaredoxin"/>
    <property type="match status" value="1"/>
</dbReference>
<dbReference type="SUPFAM" id="SSF52833">
    <property type="entry name" value="Thioredoxin-like"/>
    <property type="match status" value="1"/>
</dbReference>
<feature type="compositionally biased region" description="Basic and acidic residues" evidence="5">
    <location>
        <begin position="50"/>
        <end position="73"/>
    </location>
</feature>
<feature type="disulfide bond" description="Redox-active" evidence="4">
    <location>
        <begin position="172"/>
        <end position="176"/>
    </location>
</feature>
<feature type="domain" description="Cwf19-like C-terminal" evidence="7">
    <location>
        <begin position="434"/>
        <end position="569"/>
    </location>
</feature>
<keyword evidence="3" id="KW-0479">Metal-binding</keyword>
<evidence type="ECO:0000313" key="9">
    <source>
        <dbReference type="Proteomes" id="UP001139887"/>
    </source>
</evidence>
<dbReference type="InterPro" id="IPR003782">
    <property type="entry name" value="SCO1/SenC"/>
</dbReference>
<feature type="binding site" evidence="3">
    <location>
        <position position="172"/>
    </location>
    <ligand>
        <name>Cu cation</name>
        <dbReference type="ChEBI" id="CHEBI:23378"/>
    </ligand>
</feature>
<reference evidence="8" key="1">
    <citation type="submission" date="2022-07" db="EMBL/GenBank/DDBJ databases">
        <title>Phylogenomic reconstructions and comparative analyses of Kickxellomycotina fungi.</title>
        <authorList>
            <person name="Reynolds N.K."/>
            <person name="Stajich J.E."/>
            <person name="Barry K."/>
            <person name="Grigoriev I.V."/>
            <person name="Crous P."/>
            <person name="Smith M.E."/>
        </authorList>
    </citation>
    <scope>NUCLEOTIDE SEQUENCE</scope>
    <source>
        <strain evidence="8">NRRL 1566</strain>
    </source>
</reference>
<comment type="caution">
    <text evidence="8">The sequence shown here is derived from an EMBL/GenBank/DDBJ whole genome shotgun (WGS) entry which is preliminary data.</text>
</comment>
<feature type="binding site" evidence="3">
    <location>
        <position position="176"/>
    </location>
    <ligand>
        <name>Cu cation</name>
        <dbReference type="ChEBI" id="CHEBI:23378"/>
    </ligand>
</feature>
<keyword evidence="9" id="KW-1185">Reference proteome</keyword>
<dbReference type="PANTHER" id="PTHR12072">
    <property type="entry name" value="CWF19, CELL CYCLE CONTROL PROTEIN"/>
    <property type="match status" value="1"/>
</dbReference>
<evidence type="ECO:0000256" key="5">
    <source>
        <dbReference type="SAM" id="MobiDB-lite"/>
    </source>
</evidence>
<dbReference type="FunFam" id="3.40.30.10:FF:000013">
    <property type="entry name" value="Blast:Protein SCO1 homolog, mitochondrial"/>
    <property type="match status" value="1"/>
</dbReference>
<gene>
    <name evidence="8" type="primary">cwf19</name>
    <name evidence="8" type="ORF">IWW36_001229</name>
</gene>
<keyword evidence="3" id="KW-0186">Copper</keyword>
<evidence type="ECO:0000313" key="8">
    <source>
        <dbReference type="EMBL" id="KAJ2851332.1"/>
    </source>
</evidence>
<dbReference type="Pfam" id="PF04677">
    <property type="entry name" value="CwfJ_C_1"/>
    <property type="match status" value="1"/>
</dbReference>
<accession>A0A9W8IC55</accession>
<dbReference type="InterPro" id="IPR006768">
    <property type="entry name" value="Cwf19-like_C_dom-1"/>
</dbReference>